<dbReference type="InterPro" id="IPR050611">
    <property type="entry name" value="ABCF"/>
</dbReference>
<dbReference type="SMART" id="SM00382">
    <property type="entry name" value="AAA"/>
    <property type="match status" value="2"/>
</dbReference>
<keyword evidence="2" id="KW-0547">Nucleotide-binding</keyword>
<accession>A0A3N4MCD8</accession>
<reference evidence="7" key="1">
    <citation type="submission" date="2018-11" db="EMBL/GenBank/DDBJ databases">
        <title>Chitinophaga lutea sp.nov., isolate from arsenic contaminated soil.</title>
        <authorList>
            <person name="Zong Y."/>
        </authorList>
    </citation>
    <scope>NUCLEOTIDE SEQUENCE [LARGE SCALE GENOMIC DNA]</scope>
    <source>
        <strain evidence="7">YLT18</strain>
    </source>
</reference>
<evidence type="ECO:0000256" key="1">
    <source>
        <dbReference type="ARBA" id="ARBA00022737"/>
    </source>
</evidence>
<dbReference type="CDD" id="cd03221">
    <property type="entry name" value="ABCF_EF-3"/>
    <property type="match status" value="1"/>
</dbReference>
<dbReference type="RefSeq" id="WP_120516499.1">
    <property type="nucleotide sequence ID" value="NZ_QXZY01000006.1"/>
</dbReference>
<dbReference type="PROSITE" id="PS00211">
    <property type="entry name" value="ABC_TRANSPORTER_1"/>
    <property type="match status" value="1"/>
</dbReference>
<feature type="region of interest" description="Disordered" evidence="4">
    <location>
        <begin position="251"/>
        <end position="273"/>
    </location>
</feature>
<evidence type="ECO:0000256" key="3">
    <source>
        <dbReference type="ARBA" id="ARBA00022840"/>
    </source>
</evidence>
<sequence length="526" mass="59531">MSIILHDITYYHNDGTLLFEHLNCSVETGQHVNLIGNNGAGKSTLLQIMAGRLAPSEGHVITASWPYYVPQQLGWLQEQTVAEALNVDKKIKALQAILRGETDESHFETLADEWDIEEQVNKALADWQLDHIDLALPMHRLSGGEQTRVMLAGMELHVPPIILLDEPTNHLDLRGREQLYRFIERYKGTLVAVSHDRSLLHLNNTTLALAYGKLEVYGGNYEFYKARREEQLNALQQDIHHREKELKLAKKQAQLSKERKQRQEGRDKDRSGIPKIMVNVMKNASEQSAAKSQAVHAEKVGGITKELQQQRDLLGKEQLLQLRFPDSLLHRGKKLVLATGVNFVYDKTPLWAEPLSFQVNSGDRFVIRGMNGAGKTTLLKLIIGALEPTTGTLEKAPCEIIYLDQQYSFIDAEKTVVEQLEQYNRQRLEPAALKTLLIQYQLGVDLWDKKCVQLSGGEKMKLTICCLYVSNTHPDMIVLDEPANNLDISSLEIFTNALKSYKGTLLLVSHDPLLAEELEMTQYIDL</sequence>
<dbReference type="PROSITE" id="PS50893">
    <property type="entry name" value="ABC_TRANSPORTER_2"/>
    <property type="match status" value="2"/>
</dbReference>
<keyword evidence="1" id="KW-0677">Repeat</keyword>
<comment type="caution">
    <text evidence="6">The sequence shown here is derived from an EMBL/GenBank/DDBJ whole genome shotgun (WGS) entry which is preliminary data.</text>
</comment>
<dbReference type="Pfam" id="PF00005">
    <property type="entry name" value="ABC_tran"/>
    <property type="match status" value="2"/>
</dbReference>
<feature type="domain" description="ABC transporter" evidence="5">
    <location>
        <begin position="3"/>
        <end position="236"/>
    </location>
</feature>
<dbReference type="GO" id="GO:0016887">
    <property type="term" value="F:ATP hydrolysis activity"/>
    <property type="evidence" value="ECO:0007669"/>
    <property type="project" value="InterPro"/>
</dbReference>
<evidence type="ECO:0000313" key="7">
    <source>
        <dbReference type="Proteomes" id="UP000279089"/>
    </source>
</evidence>
<dbReference type="GO" id="GO:0005524">
    <property type="term" value="F:ATP binding"/>
    <property type="evidence" value="ECO:0007669"/>
    <property type="project" value="UniProtKB-KW"/>
</dbReference>
<gene>
    <name evidence="6" type="ORF">EG028_10990</name>
</gene>
<feature type="domain" description="ABC transporter" evidence="5">
    <location>
        <begin position="336"/>
        <end position="526"/>
    </location>
</feature>
<evidence type="ECO:0000256" key="4">
    <source>
        <dbReference type="SAM" id="MobiDB-lite"/>
    </source>
</evidence>
<dbReference type="PANTHER" id="PTHR19211">
    <property type="entry name" value="ATP-BINDING TRANSPORT PROTEIN-RELATED"/>
    <property type="match status" value="1"/>
</dbReference>
<dbReference type="EMBL" id="RMBX01000005">
    <property type="protein sequence ID" value="RPD41198.1"/>
    <property type="molecule type" value="Genomic_DNA"/>
</dbReference>
<dbReference type="OrthoDB" id="613473at2"/>
<evidence type="ECO:0000259" key="5">
    <source>
        <dbReference type="PROSITE" id="PS50893"/>
    </source>
</evidence>
<feature type="compositionally biased region" description="Basic and acidic residues" evidence="4">
    <location>
        <begin position="256"/>
        <end position="272"/>
    </location>
</feature>
<evidence type="ECO:0000313" key="6">
    <source>
        <dbReference type="EMBL" id="RPD41198.1"/>
    </source>
</evidence>
<dbReference type="FunFam" id="3.40.50.300:FF:001320">
    <property type="entry name" value="Heme ABC transporter ATP-binding protein"/>
    <property type="match status" value="1"/>
</dbReference>
<dbReference type="InterPro" id="IPR017871">
    <property type="entry name" value="ABC_transporter-like_CS"/>
</dbReference>
<protein>
    <submittedName>
        <fullName evidence="6">ABC transporter ATP-binding protein</fullName>
    </submittedName>
</protein>
<dbReference type="InterPro" id="IPR003593">
    <property type="entry name" value="AAA+_ATPase"/>
</dbReference>
<proteinExistence type="predicted"/>
<keyword evidence="7" id="KW-1185">Reference proteome</keyword>
<evidence type="ECO:0000256" key="2">
    <source>
        <dbReference type="ARBA" id="ARBA00022741"/>
    </source>
</evidence>
<dbReference type="InterPro" id="IPR027417">
    <property type="entry name" value="P-loop_NTPase"/>
</dbReference>
<organism evidence="6 7">
    <name type="scientific">Chitinophaga barathri</name>
    <dbReference type="NCBI Taxonomy" id="1647451"/>
    <lineage>
        <taxon>Bacteria</taxon>
        <taxon>Pseudomonadati</taxon>
        <taxon>Bacteroidota</taxon>
        <taxon>Chitinophagia</taxon>
        <taxon>Chitinophagales</taxon>
        <taxon>Chitinophagaceae</taxon>
        <taxon>Chitinophaga</taxon>
    </lineage>
</organism>
<dbReference type="InterPro" id="IPR003439">
    <property type="entry name" value="ABC_transporter-like_ATP-bd"/>
</dbReference>
<dbReference type="AlphaFoldDB" id="A0A3N4MCD8"/>
<dbReference type="Proteomes" id="UP000279089">
    <property type="component" value="Unassembled WGS sequence"/>
</dbReference>
<name>A0A3N4MCD8_9BACT</name>
<dbReference type="SUPFAM" id="SSF52540">
    <property type="entry name" value="P-loop containing nucleoside triphosphate hydrolases"/>
    <property type="match status" value="2"/>
</dbReference>
<keyword evidence="3 6" id="KW-0067">ATP-binding</keyword>
<dbReference type="PANTHER" id="PTHR19211:SF6">
    <property type="entry name" value="BLL7188 PROTEIN"/>
    <property type="match status" value="1"/>
</dbReference>
<dbReference type="Gene3D" id="3.40.50.300">
    <property type="entry name" value="P-loop containing nucleotide triphosphate hydrolases"/>
    <property type="match status" value="2"/>
</dbReference>